<dbReference type="InterPro" id="IPR052432">
    <property type="entry name" value="PITP/CRAL-TRIO"/>
</dbReference>
<comment type="caution">
    <text evidence="2">The sequence shown here is derived from an EMBL/GenBank/DDBJ whole genome shotgun (WGS) entry which is preliminary data.</text>
</comment>
<dbReference type="PROSITE" id="PS50191">
    <property type="entry name" value="CRAL_TRIO"/>
    <property type="match status" value="1"/>
</dbReference>
<dbReference type="InterPro" id="IPR001251">
    <property type="entry name" value="CRAL-TRIO_dom"/>
</dbReference>
<dbReference type="PANTHER" id="PTHR46590:SF4">
    <property type="entry name" value="CRAL-TRIO DOMAIN-CONTAINING PROTEIN"/>
    <property type="match status" value="1"/>
</dbReference>
<sequence>MASGSRGSSPAVRAIQDRHDKIRSLFVENFPLLQTIRARALSELVPSLTASLKLQEEGVTKLEQYLQDIPSLFRQAKRAKFHEENTLQALRETLQWRITSEVDNLDVDELHPLYVDPPSVARALRDAGDPSASPKTTDSIESRPPLFWINDRLKDHYGRPCGVISLRTLERTEERNLENIKEYILASVEIGRRHIAEMYARSDFIPDSVAGTPLNSPTLDQRGFQKGDASSAARPGAGAEVDKDDLTSQPRSGPLQMVLACDLDGAGMSNLEIELLPFLLDLLKKHYPGHIAVMYLLHYGWVHAGMWTLAKRVLPQVVLDKIIFPKDDGTPLEEGGQRGQIEDHFDRRRWPRALGKCGAWTVSLDAAHNSVMRRFSSSVTKRPRSHSQSRHSSRSSSFVNLHQLGAFTPMDEKGNALGPWAAPDGRATPGSSAGLGIVGAGVAGGPLAGGDWGQGWAGGSANPPIRRRWRDLFRTLTYLFVLRILTLNRRMRRRVVDMGRVVGRSLVAGGQNEADDQPERWSRHGAFAEGGNSGKFSNARGGQRRTGTHARLPQLQMSSNRLSPQVPSSPTFSPGGRSPTSRANVRYPTGWGQLGPSLRRDGSVAGGSRDGGNNNQSGYSRRNTLAVWRSGMRHLRSFTLFALIVALFQSDWRTGLPKGPGMATVWDSVRAVAILGVGQAALRSSA</sequence>
<protein>
    <submittedName>
        <fullName evidence="2">Uncharacterized protein</fullName>
    </submittedName>
</protein>
<dbReference type="InterPro" id="IPR036865">
    <property type="entry name" value="CRAL-TRIO_dom_sf"/>
</dbReference>
<organism evidence="2 3">
    <name type="scientific">Tilletia caries</name>
    <name type="common">wheat bunt fungus</name>
    <dbReference type="NCBI Taxonomy" id="13290"/>
    <lineage>
        <taxon>Eukaryota</taxon>
        <taxon>Fungi</taxon>
        <taxon>Dikarya</taxon>
        <taxon>Basidiomycota</taxon>
        <taxon>Ustilaginomycotina</taxon>
        <taxon>Exobasidiomycetes</taxon>
        <taxon>Tilletiales</taxon>
        <taxon>Tilletiaceae</taxon>
        <taxon>Tilletia</taxon>
    </lineage>
</organism>
<feature type="compositionally biased region" description="Basic residues" evidence="1">
    <location>
        <begin position="381"/>
        <end position="393"/>
    </location>
</feature>
<dbReference type="EMBL" id="LWDD02000170">
    <property type="protein sequence ID" value="KAE8263123.1"/>
    <property type="molecule type" value="Genomic_DNA"/>
</dbReference>
<proteinExistence type="predicted"/>
<accession>A0A177URM0</accession>
<reference evidence="2" key="2">
    <citation type="journal article" date="2019" name="IMA Fungus">
        <title>Genome sequencing and comparison of five Tilletia species to identify candidate genes for the detection of regulated species infecting wheat.</title>
        <authorList>
            <person name="Nguyen H.D.T."/>
            <person name="Sultana T."/>
            <person name="Kesanakurti P."/>
            <person name="Hambleton S."/>
        </authorList>
    </citation>
    <scope>NUCLEOTIDE SEQUENCE</scope>
    <source>
        <strain evidence="2">DAOMC 238032</strain>
    </source>
</reference>
<evidence type="ECO:0000313" key="3">
    <source>
        <dbReference type="Proteomes" id="UP000077671"/>
    </source>
</evidence>
<dbReference type="AlphaFoldDB" id="A0A177URM0"/>
<feature type="region of interest" description="Disordered" evidence="1">
    <location>
        <begin position="215"/>
        <end position="250"/>
    </location>
</feature>
<evidence type="ECO:0000313" key="2">
    <source>
        <dbReference type="EMBL" id="KAE8263123.1"/>
    </source>
</evidence>
<dbReference type="CDD" id="cd00170">
    <property type="entry name" value="SEC14"/>
    <property type="match status" value="1"/>
</dbReference>
<dbReference type="SUPFAM" id="SSF52087">
    <property type="entry name" value="CRAL/TRIO domain"/>
    <property type="match status" value="1"/>
</dbReference>
<evidence type="ECO:0000256" key="1">
    <source>
        <dbReference type="SAM" id="MobiDB-lite"/>
    </source>
</evidence>
<dbReference type="Gene3D" id="3.40.525.10">
    <property type="entry name" value="CRAL-TRIO lipid binding domain"/>
    <property type="match status" value="1"/>
</dbReference>
<dbReference type="Proteomes" id="UP000077671">
    <property type="component" value="Unassembled WGS sequence"/>
</dbReference>
<dbReference type="Pfam" id="PF00650">
    <property type="entry name" value="CRAL_TRIO"/>
    <property type="match status" value="1"/>
</dbReference>
<name>A0A177URM0_9BASI</name>
<gene>
    <name evidence="2" type="ORF">A4X03_0g1915</name>
</gene>
<feature type="compositionally biased region" description="Polar residues" evidence="1">
    <location>
        <begin position="555"/>
        <end position="583"/>
    </location>
</feature>
<feature type="region of interest" description="Disordered" evidence="1">
    <location>
        <begin position="375"/>
        <end position="397"/>
    </location>
</feature>
<feature type="region of interest" description="Disordered" evidence="1">
    <location>
        <begin position="509"/>
        <end position="619"/>
    </location>
</feature>
<reference evidence="2" key="1">
    <citation type="submission" date="2016-04" db="EMBL/GenBank/DDBJ databases">
        <authorList>
            <person name="Nguyen H.D."/>
            <person name="Kesanakurti P."/>
            <person name="Cullis J."/>
            <person name="Levesque C.A."/>
            <person name="Hambleton S."/>
        </authorList>
    </citation>
    <scope>NUCLEOTIDE SEQUENCE</scope>
    <source>
        <strain evidence="2">DAOMC 238032</strain>
    </source>
</reference>
<dbReference type="PANTHER" id="PTHR46590">
    <property type="entry name" value="PHOSPHATIDYLINOSITOL TRANSFER PROTEIN CSR1-RELATED"/>
    <property type="match status" value="1"/>
</dbReference>